<dbReference type="SUPFAM" id="SSF56770">
    <property type="entry name" value="HydA/Nqo6-like"/>
    <property type="match status" value="1"/>
</dbReference>
<feature type="transmembrane region" description="Helical" evidence="2">
    <location>
        <begin position="82"/>
        <end position="102"/>
    </location>
</feature>
<keyword evidence="2" id="KW-0812">Transmembrane</keyword>
<evidence type="ECO:0000259" key="3">
    <source>
        <dbReference type="Pfam" id="PF01058"/>
    </source>
</evidence>
<dbReference type="GO" id="GO:0016491">
    <property type="term" value="F:oxidoreductase activity"/>
    <property type="evidence" value="ECO:0007669"/>
    <property type="project" value="UniProtKB-KW"/>
</dbReference>
<proteinExistence type="predicted"/>
<gene>
    <name evidence="4" type="ORF">AMJ44_00030</name>
</gene>
<dbReference type="InterPro" id="IPR037024">
    <property type="entry name" value="NiFe_Hase_small_N_sf"/>
</dbReference>
<dbReference type="Pfam" id="PF01058">
    <property type="entry name" value="Oxidored_q6"/>
    <property type="match status" value="1"/>
</dbReference>
<evidence type="ECO:0000313" key="4">
    <source>
        <dbReference type="EMBL" id="KPJ70319.1"/>
    </source>
</evidence>
<keyword evidence="1" id="KW-0560">Oxidoreductase</keyword>
<evidence type="ECO:0000256" key="1">
    <source>
        <dbReference type="ARBA" id="ARBA00023002"/>
    </source>
</evidence>
<dbReference type="EMBL" id="LIZX01000001">
    <property type="protein sequence ID" value="KPJ70319.1"/>
    <property type="molecule type" value="Genomic_DNA"/>
</dbReference>
<dbReference type="Proteomes" id="UP000051861">
    <property type="component" value="Unassembled WGS sequence"/>
</dbReference>
<name>A0A0S7Y7A1_UNCSA</name>
<reference evidence="4 5" key="1">
    <citation type="journal article" date="2015" name="Microbiome">
        <title>Genomic resolution of linkages in carbon, nitrogen, and sulfur cycling among widespread estuary sediment bacteria.</title>
        <authorList>
            <person name="Baker B.J."/>
            <person name="Lazar C.S."/>
            <person name="Teske A.P."/>
            <person name="Dick G.J."/>
        </authorList>
    </citation>
    <scope>NUCLEOTIDE SEQUENCE [LARGE SCALE GENOMIC DNA]</scope>
    <source>
        <strain evidence="4">DG_54_3</strain>
    </source>
</reference>
<feature type="domain" description="NADH:ubiquinone oxidoreductase-like 20kDa subunit" evidence="3">
    <location>
        <begin position="19"/>
        <end position="156"/>
    </location>
</feature>
<keyword evidence="2" id="KW-0472">Membrane</keyword>
<keyword evidence="2" id="KW-1133">Transmembrane helix</keyword>
<dbReference type="InterPro" id="IPR051349">
    <property type="entry name" value="Hydrogenase_assoc-protein"/>
</dbReference>
<dbReference type="Gene3D" id="3.40.50.700">
    <property type="entry name" value="NADH:ubiquinone oxidoreductase-like, 20kDa subunit"/>
    <property type="match status" value="1"/>
</dbReference>
<dbReference type="PANTHER" id="PTHR42845">
    <property type="entry name" value="COENZYME F420-REDUCING HYDROGENASE, GAMMA SUBUNIT"/>
    <property type="match status" value="1"/>
</dbReference>
<dbReference type="InterPro" id="IPR006137">
    <property type="entry name" value="NADH_UbQ_OxRdtase-like_20kDa"/>
</dbReference>
<dbReference type="GO" id="GO:0051536">
    <property type="term" value="F:iron-sulfur cluster binding"/>
    <property type="evidence" value="ECO:0007669"/>
    <property type="project" value="InterPro"/>
</dbReference>
<evidence type="ECO:0000313" key="5">
    <source>
        <dbReference type="Proteomes" id="UP000051861"/>
    </source>
</evidence>
<evidence type="ECO:0000256" key="2">
    <source>
        <dbReference type="SAM" id="Phobius"/>
    </source>
</evidence>
<sequence>MEKNKDYKLKIGIYELTGCAGDALLILDCEKELINIFKASDIQSFLMAKSDNIDGELDVAFVEGSVSTEKEEKEILDIRKRARAVVAIGICACFGGIQAAFLNKKDWENNFKKVYGDIKMKHTKPVQSKPIDAYIKVDYYLPGCPIGKEQFLSTFNRILRGNPPELYRFPVCVECKWNENDCLLNKDILCLGPVTRAGCGSICINHNLPCVGCWGPVEEANLTSEFQLLREKGFDYDSIKKKMANFSGTGMADFLGKLKGEKK</sequence>
<accession>A0A0S7Y7A1</accession>
<dbReference type="PANTHER" id="PTHR42845:SF3">
    <property type="entry name" value="CYTOSOLIC NIFE-HYDROGENASE, DELTA SUBUNIT"/>
    <property type="match status" value="1"/>
</dbReference>
<comment type="caution">
    <text evidence="4">The sequence shown here is derived from an EMBL/GenBank/DDBJ whole genome shotgun (WGS) entry which is preliminary data.</text>
</comment>
<dbReference type="AlphaFoldDB" id="A0A0S7Y7A1"/>
<organism evidence="4 5">
    <name type="scientific">candidate division WOR-1 bacterium DG_54_3</name>
    <dbReference type="NCBI Taxonomy" id="1703775"/>
    <lineage>
        <taxon>Bacteria</taxon>
        <taxon>Bacillati</taxon>
        <taxon>Saganbacteria</taxon>
    </lineage>
</organism>
<protein>
    <recommendedName>
        <fullName evidence="3">NADH:ubiquinone oxidoreductase-like 20kDa subunit domain-containing protein</fullName>
    </recommendedName>
</protein>